<dbReference type="Pfam" id="PF23394">
    <property type="entry name" value="DUF7102"/>
    <property type="match status" value="1"/>
</dbReference>
<dbReference type="EMBL" id="ML993871">
    <property type="protein sequence ID" value="KAF2204645.1"/>
    <property type="molecule type" value="Genomic_DNA"/>
</dbReference>
<comment type="caution">
    <text evidence="4">The sequence shown here is derived from an EMBL/GenBank/DDBJ whole genome shotgun (WGS) entry which is preliminary data.</text>
</comment>
<evidence type="ECO:0000313" key="5">
    <source>
        <dbReference type="Proteomes" id="UP000799536"/>
    </source>
</evidence>
<evidence type="ECO:0000313" key="4">
    <source>
        <dbReference type="EMBL" id="KAF2204645.1"/>
    </source>
</evidence>
<feature type="region of interest" description="Disordered" evidence="1">
    <location>
        <begin position="539"/>
        <end position="576"/>
    </location>
</feature>
<feature type="domain" description="DUF7102" evidence="2">
    <location>
        <begin position="672"/>
        <end position="822"/>
    </location>
</feature>
<evidence type="ECO:0000259" key="2">
    <source>
        <dbReference type="Pfam" id="PF23394"/>
    </source>
</evidence>
<sequence length="951" mass="107535">MDSNEQDLSVLAYARFHGLCKEYTQELNLQHLDIPSVEDLQSDLGGSIELPSANILANCIKERLIMSKDVMILLRDVCSEPRLPDDETFTKDNRHKFSRMKHEVPILLTDNELDLRSFGSTDIPKFNSLMIPLEIVDSKNDEGCEWPSYYHTYSKNWDRRIRTEKLTVPKDVLLFLQNAIKDSFTKEDAEEIKAASLSYKRNPALRPLSPPLLPVMPPMPPYIPSSPANRLELLPESSDSNFQEAKALEEHIMAHDSLIVLNEDASGSQDSDQMLLDSALGTLSDSPEPSLTPLAKRKLHDLKVEGPLTPPIITQSAEKTLKSVSFPEMLHEYIPELPSKYESGDNILNSQDSFAPFFEEAAPAVEELNRKLKNENLSDADTTKRVNVPNLDFSLPIAPWAEFNHRSKGKYPSGESELEAHMKFLVRVKRDQLKSALSWRGLAALDRSLPWSPFPIESAKVDLHEELEQDEFLHTLLEELSIDGFADSASLVWKPERLRLFDDHDDSDKELGMAEFSEREEKDIGSLLRKRRLEIEDNDSYRYPPTQLKKPKASLNEAEVSKHRKRKSSPHTVSKLAGDKDLTLNGFSAATALNKFMATRGKEVKQTVTQASPLEIVYSTPKPVIPEPHHESPTVSQTVISKPAPEDGIPHKMKPKQRPFPPLPENLPPAAFFISSSLLLQRHLTRLITRYYPDAEFTDRDFTLQYSPFAEADMILSPSTGLVLTTLQQIKQRALPGQPEKSGIKQRVQALQNRYERVILLVSQGLLEENSKENEIVADSRDATALKDLNRFADKLEADVVVKYIPGGEEALAKAVVGEMAEWGLPRGTIVQGEKEFIILQEETHWELFLRRIGLNPYAAQAVLFTLKDPFSIELPLPLAPTSLMHPKARIVEVWGLQAFVLMPAEERMQRFQVLLGGRSVVEKVNKVLDRRWISAVNGFTGLRNLWCENR</sequence>
<gene>
    <name evidence="4" type="ORF">GQ43DRAFT_364099</name>
</gene>
<reference evidence="4" key="1">
    <citation type="journal article" date="2020" name="Stud. Mycol.">
        <title>101 Dothideomycetes genomes: a test case for predicting lifestyles and emergence of pathogens.</title>
        <authorList>
            <person name="Haridas S."/>
            <person name="Albert R."/>
            <person name="Binder M."/>
            <person name="Bloem J."/>
            <person name="Labutti K."/>
            <person name="Salamov A."/>
            <person name="Andreopoulos B."/>
            <person name="Baker S."/>
            <person name="Barry K."/>
            <person name="Bills G."/>
            <person name="Bluhm B."/>
            <person name="Cannon C."/>
            <person name="Castanera R."/>
            <person name="Culley D."/>
            <person name="Daum C."/>
            <person name="Ezra D."/>
            <person name="Gonzalez J."/>
            <person name="Henrissat B."/>
            <person name="Kuo A."/>
            <person name="Liang C."/>
            <person name="Lipzen A."/>
            <person name="Lutzoni F."/>
            <person name="Magnuson J."/>
            <person name="Mondo S."/>
            <person name="Nolan M."/>
            <person name="Ohm R."/>
            <person name="Pangilinan J."/>
            <person name="Park H.-J."/>
            <person name="Ramirez L."/>
            <person name="Alfaro M."/>
            <person name="Sun H."/>
            <person name="Tritt A."/>
            <person name="Yoshinaga Y."/>
            <person name="Zwiers L.-H."/>
            <person name="Turgeon B."/>
            <person name="Goodwin S."/>
            <person name="Spatafora J."/>
            <person name="Crous P."/>
            <person name="Grigoriev I."/>
        </authorList>
    </citation>
    <scope>NUCLEOTIDE SEQUENCE</scope>
    <source>
        <strain evidence="4">ATCC 74209</strain>
    </source>
</reference>
<dbReference type="Proteomes" id="UP000799536">
    <property type="component" value="Unassembled WGS sequence"/>
</dbReference>
<accession>A0A9P4JT46</accession>
<dbReference type="Pfam" id="PF23395">
    <property type="entry name" value="SAM_6"/>
    <property type="match status" value="1"/>
</dbReference>
<dbReference type="InterPro" id="IPR057559">
    <property type="entry name" value="SAM_6"/>
</dbReference>
<proteinExistence type="predicted"/>
<dbReference type="AlphaFoldDB" id="A0A9P4JT46"/>
<dbReference type="InterPro" id="IPR055528">
    <property type="entry name" value="DUF7102"/>
</dbReference>
<protein>
    <submittedName>
        <fullName evidence="4">Uncharacterized protein</fullName>
    </submittedName>
</protein>
<keyword evidence="5" id="KW-1185">Reference proteome</keyword>
<feature type="region of interest" description="Disordered" evidence="1">
    <location>
        <begin position="623"/>
        <end position="652"/>
    </location>
</feature>
<evidence type="ECO:0000256" key="1">
    <source>
        <dbReference type="SAM" id="MobiDB-lite"/>
    </source>
</evidence>
<feature type="domain" description="SAM-like" evidence="3">
    <location>
        <begin position="840"/>
        <end position="929"/>
    </location>
</feature>
<evidence type="ECO:0000259" key="3">
    <source>
        <dbReference type="Pfam" id="PF23395"/>
    </source>
</evidence>
<organism evidence="4 5">
    <name type="scientific">Delitschia confertaspora ATCC 74209</name>
    <dbReference type="NCBI Taxonomy" id="1513339"/>
    <lineage>
        <taxon>Eukaryota</taxon>
        <taxon>Fungi</taxon>
        <taxon>Dikarya</taxon>
        <taxon>Ascomycota</taxon>
        <taxon>Pezizomycotina</taxon>
        <taxon>Dothideomycetes</taxon>
        <taxon>Pleosporomycetidae</taxon>
        <taxon>Pleosporales</taxon>
        <taxon>Delitschiaceae</taxon>
        <taxon>Delitschia</taxon>
    </lineage>
</organism>
<dbReference type="OrthoDB" id="3647246at2759"/>
<name>A0A9P4JT46_9PLEO</name>